<evidence type="ECO:0000313" key="2">
    <source>
        <dbReference type="EMBL" id="KAJ2675264.1"/>
    </source>
</evidence>
<gene>
    <name evidence="2" type="ORF">GGI25_004002</name>
</gene>
<proteinExistence type="predicted"/>
<dbReference type="AlphaFoldDB" id="A0A9W8KWZ9"/>
<protein>
    <submittedName>
        <fullName evidence="2">Uncharacterized protein</fullName>
    </submittedName>
</protein>
<sequence length="262" mass="28496">MELHTTTGTIEHSLNWCRLCMICLTCRRSPKRVFHRNGCSCDQRSISHNAREVQRNGTTDFRFRRLATDENQGLTNLLAQMPSNAPPVEPNLVRANLCGTCQQRLRRAVDAIREPISAIDTTLTADFRRHRSIRTTIQASTARAATSHLASMAFSMASSTNNPSSTSNNSSSNTGQADTTNPQHNLPSGASLTANPSEQQHCTDRPPLLPARQSAPLATTQPLLSPDFENNSPAGPSPSSRAKLVSSASATLAEPKSSYMNR</sequence>
<organism evidence="2 3">
    <name type="scientific">Coemansia spiralis</name>
    <dbReference type="NCBI Taxonomy" id="417178"/>
    <lineage>
        <taxon>Eukaryota</taxon>
        <taxon>Fungi</taxon>
        <taxon>Fungi incertae sedis</taxon>
        <taxon>Zoopagomycota</taxon>
        <taxon>Kickxellomycotina</taxon>
        <taxon>Kickxellomycetes</taxon>
        <taxon>Kickxellales</taxon>
        <taxon>Kickxellaceae</taxon>
        <taxon>Coemansia</taxon>
    </lineage>
</organism>
<feature type="region of interest" description="Disordered" evidence="1">
    <location>
        <begin position="157"/>
        <end position="262"/>
    </location>
</feature>
<feature type="compositionally biased region" description="Low complexity" evidence="1">
    <location>
        <begin position="158"/>
        <end position="174"/>
    </location>
</feature>
<comment type="caution">
    <text evidence="2">The sequence shown here is derived from an EMBL/GenBank/DDBJ whole genome shotgun (WGS) entry which is preliminary data.</text>
</comment>
<name>A0A9W8KWZ9_9FUNG</name>
<accession>A0A9W8KWZ9</accession>
<evidence type="ECO:0000313" key="3">
    <source>
        <dbReference type="Proteomes" id="UP001151518"/>
    </source>
</evidence>
<feature type="compositionally biased region" description="Polar residues" evidence="1">
    <location>
        <begin position="175"/>
        <end position="200"/>
    </location>
</feature>
<dbReference type="Proteomes" id="UP001151518">
    <property type="component" value="Unassembled WGS sequence"/>
</dbReference>
<dbReference type="OrthoDB" id="5551505at2759"/>
<reference evidence="2" key="1">
    <citation type="submission" date="2022-07" db="EMBL/GenBank/DDBJ databases">
        <title>Phylogenomic reconstructions and comparative analyses of Kickxellomycotina fungi.</title>
        <authorList>
            <person name="Reynolds N.K."/>
            <person name="Stajich J.E."/>
            <person name="Barry K."/>
            <person name="Grigoriev I.V."/>
            <person name="Crous P."/>
            <person name="Smith M.E."/>
        </authorList>
    </citation>
    <scope>NUCLEOTIDE SEQUENCE</scope>
    <source>
        <strain evidence="2">NRRL 3115</strain>
    </source>
</reference>
<evidence type="ECO:0000256" key="1">
    <source>
        <dbReference type="SAM" id="MobiDB-lite"/>
    </source>
</evidence>
<feature type="compositionally biased region" description="Polar residues" evidence="1">
    <location>
        <begin position="216"/>
        <end position="250"/>
    </location>
</feature>
<dbReference type="EMBL" id="JANBTW010000049">
    <property type="protein sequence ID" value="KAJ2675264.1"/>
    <property type="molecule type" value="Genomic_DNA"/>
</dbReference>